<dbReference type="AlphaFoldDB" id="A0A6J4VZQ4"/>
<organism evidence="2">
    <name type="scientific">uncultured Thermomicrobiales bacterium</name>
    <dbReference type="NCBI Taxonomy" id="1645740"/>
    <lineage>
        <taxon>Bacteria</taxon>
        <taxon>Pseudomonadati</taxon>
        <taxon>Thermomicrobiota</taxon>
        <taxon>Thermomicrobia</taxon>
        <taxon>Thermomicrobiales</taxon>
        <taxon>environmental samples</taxon>
    </lineage>
</organism>
<proteinExistence type="predicted"/>
<dbReference type="EMBL" id="CADCWN010000412">
    <property type="protein sequence ID" value="CAA9590682.1"/>
    <property type="molecule type" value="Genomic_DNA"/>
</dbReference>
<reference evidence="2" key="1">
    <citation type="submission" date="2020-02" db="EMBL/GenBank/DDBJ databases">
        <authorList>
            <person name="Meier V. D."/>
        </authorList>
    </citation>
    <scope>NUCLEOTIDE SEQUENCE</scope>
    <source>
        <strain evidence="2">AVDCRST_MAG18</strain>
    </source>
</reference>
<accession>A0A6J4VZQ4</accession>
<gene>
    <name evidence="2" type="ORF">AVDCRST_MAG18-5124</name>
</gene>
<feature type="non-terminal residue" evidence="2">
    <location>
        <position position="109"/>
    </location>
</feature>
<protein>
    <submittedName>
        <fullName evidence="2">Uncharacterized protein</fullName>
    </submittedName>
</protein>
<feature type="region of interest" description="Disordered" evidence="1">
    <location>
        <begin position="1"/>
        <end position="59"/>
    </location>
</feature>
<feature type="non-terminal residue" evidence="2">
    <location>
        <position position="1"/>
    </location>
</feature>
<feature type="compositionally biased region" description="Basic and acidic residues" evidence="1">
    <location>
        <begin position="27"/>
        <end position="38"/>
    </location>
</feature>
<evidence type="ECO:0000313" key="2">
    <source>
        <dbReference type="EMBL" id="CAA9590682.1"/>
    </source>
</evidence>
<name>A0A6J4VZQ4_9BACT</name>
<feature type="compositionally biased region" description="Basic residues" evidence="1">
    <location>
        <begin position="49"/>
        <end position="59"/>
    </location>
</feature>
<sequence length="109" mass="12405">AGLLPGRDLLQRQAGRSRAVPRRHRRDREFLADRRDPPRPLAAPARQRSPAHRLPAPRRWHHRPFTWHYPDATRRATRAGDHCGAGAALPWCRVGDHGAPYPRAATRPV</sequence>
<evidence type="ECO:0000256" key="1">
    <source>
        <dbReference type="SAM" id="MobiDB-lite"/>
    </source>
</evidence>